<keyword evidence="1" id="KW-0812">Transmembrane</keyword>
<gene>
    <name evidence="3" type="ORF">ALC53_00182</name>
</gene>
<dbReference type="Pfam" id="PF16033">
    <property type="entry name" value="DUF4789"/>
    <property type="match status" value="1"/>
</dbReference>
<evidence type="ECO:0000313" key="3">
    <source>
        <dbReference type="EMBL" id="KYM93246.1"/>
    </source>
</evidence>
<evidence type="ECO:0000313" key="4">
    <source>
        <dbReference type="Proteomes" id="UP000078540"/>
    </source>
</evidence>
<evidence type="ECO:0000256" key="1">
    <source>
        <dbReference type="SAM" id="Phobius"/>
    </source>
</evidence>
<reference evidence="3 4" key="1">
    <citation type="submission" date="2015-09" db="EMBL/GenBank/DDBJ databases">
        <title>Atta colombica WGS genome.</title>
        <authorList>
            <person name="Nygaard S."/>
            <person name="Hu H."/>
            <person name="Boomsma J."/>
            <person name="Zhang G."/>
        </authorList>
    </citation>
    <scope>NUCLEOTIDE SEQUENCE [LARGE SCALE GENOMIC DNA]</scope>
    <source>
        <strain evidence="3">Treedump-2</strain>
        <tissue evidence="3">Whole body</tissue>
    </source>
</reference>
<dbReference type="PANTHER" id="PTHR21177:SF4">
    <property type="entry name" value="IP06524P"/>
    <property type="match status" value="1"/>
</dbReference>
<organism evidence="3 4">
    <name type="scientific">Atta colombica</name>
    <dbReference type="NCBI Taxonomy" id="520822"/>
    <lineage>
        <taxon>Eukaryota</taxon>
        <taxon>Metazoa</taxon>
        <taxon>Ecdysozoa</taxon>
        <taxon>Arthropoda</taxon>
        <taxon>Hexapoda</taxon>
        <taxon>Insecta</taxon>
        <taxon>Pterygota</taxon>
        <taxon>Neoptera</taxon>
        <taxon>Endopterygota</taxon>
        <taxon>Hymenoptera</taxon>
        <taxon>Apocrita</taxon>
        <taxon>Aculeata</taxon>
        <taxon>Formicoidea</taxon>
        <taxon>Formicidae</taxon>
        <taxon>Myrmicinae</taxon>
        <taxon>Atta</taxon>
    </lineage>
</organism>
<proteinExistence type="predicted"/>
<dbReference type="Proteomes" id="UP000078540">
    <property type="component" value="Unassembled WGS sequence"/>
</dbReference>
<feature type="transmembrane region" description="Helical" evidence="1">
    <location>
        <begin position="9"/>
        <end position="27"/>
    </location>
</feature>
<dbReference type="AlphaFoldDB" id="A0A195BZ90"/>
<protein>
    <recommendedName>
        <fullName evidence="2">DUF4789 domain-containing protein</fullName>
    </recommendedName>
</protein>
<sequence>MYNFLSDTILFNIIKMMYLYVGFIFFVCNHVTWSQDLAFPIDEETSHVSGGNSTVIDDRIPISIPGRCPKDMLLYPGDSAKDAWVCDCRPRFLYFPLNNSCYEAYRQGPCPPKNYVVLPEDDAVPRCMENPCLKDGEVPFNGTCYPLRTIGGPCAPDGVIGVNETTFQLECVETSIAPFIIIDAPSRTCPPGSRRSTLGVCKKQKPTNQPKLISCSKYQIEQHQVRYENLMYQYHQPCQYHFQLLIHMMETFWSYIDTKS</sequence>
<keyword evidence="1" id="KW-1133">Transmembrane helix</keyword>
<dbReference type="EMBL" id="KQ976394">
    <property type="protein sequence ID" value="KYM93246.1"/>
    <property type="molecule type" value="Genomic_DNA"/>
</dbReference>
<keyword evidence="4" id="KW-1185">Reference proteome</keyword>
<evidence type="ECO:0000259" key="2">
    <source>
        <dbReference type="Pfam" id="PF16033"/>
    </source>
</evidence>
<name>A0A195BZ90_9HYME</name>
<feature type="domain" description="DUF4789" evidence="2">
    <location>
        <begin position="67"/>
        <end position="154"/>
    </location>
</feature>
<accession>A0A195BZ90</accession>
<keyword evidence="1" id="KW-0472">Membrane</keyword>
<dbReference type="PANTHER" id="PTHR21177">
    <property type="entry name" value="IP06524P-RELATED"/>
    <property type="match status" value="1"/>
</dbReference>
<dbReference type="InterPro" id="IPR031993">
    <property type="entry name" value="DUF4789"/>
</dbReference>